<organism evidence="6 7">
    <name type="scientific">Clarias magur</name>
    <name type="common">Asian catfish</name>
    <name type="synonym">Macropteronotus magur</name>
    <dbReference type="NCBI Taxonomy" id="1594786"/>
    <lineage>
        <taxon>Eukaryota</taxon>
        <taxon>Metazoa</taxon>
        <taxon>Chordata</taxon>
        <taxon>Craniata</taxon>
        <taxon>Vertebrata</taxon>
        <taxon>Euteleostomi</taxon>
        <taxon>Actinopterygii</taxon>
        <taxon>Neopterygii</taxon>
        <taxon>Teleostei</taxon>
        <taxon>Ostariophysi</taxon>
        <taxon>Siluriformes</taxon>
        <taxon>Clariidae</taxon>
        <taxon>Clarias</taxon>
    </lineage>
</organism>
<keyword evidence="4 5" id="KW-0472">Membrane</keyword>
<keyword evidence="3 5" id="KW-1133">Transmembrane helix</keyword>
<comment type="caution">
    <text evidence="6">The sequence shown here is derived from an EMBL/GenBank/DDBJ whole genome shotgun (WGS) entry which is preliminary data.</text>
</comment>
<keyword evidence="7" id="KW-1185">Reference proteome</keyword>
<feature type="transmembrane region" description="Helical" evidence="5">
    <location>
        <begin position="314"/>
        <end position="334"/>
    </location>
</feature>
<protein>
    <submittedName>
        <fullName evidence="6">Solute carrier family 22 member 13-like</fullName>
    </submittedName>
</protein>
<feature type="transmembrane region" description="Helical" evidence="5">
    <location>
        <begin position="20"/>
        <end position="43"/>
    </location>
</feature>
<dbReference type="Proteomes" id="UP000727407">
    <property type="component" value="Unassembled WGS sequence"/>
</dbReference>
<dbReference type="InterPro" id="IPR036259">
    <property type="entry name" value="MFS_trans_sf"/>
</dbReference>
<dbReference type="GO" id="GO:0016020">
    <property type="term" value="C:membrane"/>
    <property type="evidence" value="ECO:0007669"/>
    <property type="project" value="UniProtKB-SubCell"/>
</dbReference>
<dbReference type="Gene3D" id="1.20.1250.20">
    <property type="entry name" value="MFS general substrate transporter like domains"/>
    <property type="match status" value="1"/>
</dbReference>
<sequence>MNFDQILEEIDGFGRYQKTLYVWICLPQIFLAFHMIASVFTGYTPAHHCRSSPDERWYFNVSVNYSDSCSIPSVMNQTEELCPYGWVYSQELIHSTTVTEAGKEVCHTPVSCPADSVWGGSCLFTKLLGVRVTSLYHRNHHVRCHHQCFCVGILPNSARWLLVNDRKEEALELLRKAATINGRPLPTTVQLDKCEGMRGKNKHTAADLVRTSQMRKRFLILLFIWFVNVLVYYGLSLGASDLGTNIYLTQFLFGLVEFPARTLVLFVLPYSRRLSQSAFLAVGGTACLLLLIVPEDRPNVKTAVAMTGKFGITAAFAVIFVYTAELFPTVLRYFPKEHIYMKHNIY</sequence>
<evidence type="ECO:0000256" key="1">
    <source>
        <dbReference type="ARBA" id="ARBA00004141"/>
    </source>
</evidence>
<evidence type="ECO:0000256" key="4">
    <source>
        <dbReference type="ARBA" id="ARBA00023136"/>
    </source>
</evidence>
<dbReference type="Pfam" id="PF00083">
    <property type="entry name" value="Sugar_tr"/>
    <property type="match status" value="1"/>
</dbReference>
<dbReference type="EMBL" id="QNUK01000012">
    <property type="protein sequence ID" value="KAF5908620.1"/>
    <property type="molecule type" value="Genomic_DNA"/>
</dbReference>
<feature type="transmembrane region" description="Helical" evidence="5">
    <location>
        <begin position="277"/>
        <end position="294"/>
    </location>
</feature>
<feature type="transmembrane region" description="Helical" evidence="5">
    <location>
        <begin position="218"/>
        <end position="235"/>
    </location>
</feature>
<evidence type="ECO:0000256" key="5">
    <source>
        <dbReference type="SAM" id="Phobius"/>
    </source>
</evidence>
<feature type="transmembrane region" description="Helical" evidence="5">
    <location>
        <begin position="247"/>
        <end position="270"/>
    </location>
</feature>
<dbReference type="PANTHER" id="PTHR24064">
    <property type="entry name" value="SOLUTE CARRIER FAMILY 22 MEMBER"/>
    <property type="match status" value="1"/>
</dbReference>
<comment type="subcellular location">
    <subcellularLocation>
        <location evidence="1">Membrane</location>
        <topology evidence="1">Multi-pass membrane protein</topology>
    </subcellularLocation>
</comment>
<keyword evidence="2 5" id="KW-0812">Transmembrane</keyword>
<dbReference type="GO" id="GO:0022857">
    <property type="term" value="F:transmembrane transporter activity"/>
    <property type="evidence" value="ECO:0007669"/>
    <property type="project" value="InterPro"/>
</dbReference>
<dbReference type="OrthoDB" id="5296287at2759"/>
<evidence type="ECO:0000313" key="7">
    <source>
        <dbReference type="Proteomes" id="UP000727407"/>
    </source>
</evidence>
<name>A0A8J4U803_CLAMG</name>
<accession>A0A8J4U803</accession>
<dbReference type="InterPro" id="IPR005828">
    <property type="entry name" value="MFS_sugar_transport-like"/>
</dbReference>
<reference evidence="6" key="1">
    <citation type="submission" date="2020-07" db="EMBL/GenBank/DDBJ databases">
        <title>Clarias magur genome sequencing, assembly and annotation.</title>
        <authorList>
            <person name="Kushwaha B."/>
            <person name="Kumar R."/>
            <person name="Das P."/>
            <person name="Joshi C.G."/>
            <person name="Kumar D."/>
            <person name="Nagpure N.S."/>
            <person name="Pandey M."/>
            <person name="Agarwal S."/>
            <person name="Srivastava S."/>
            <person name="Singh M."/>
            <person name="Sahoo L."/>
            <person name="Jayasankar P."/>
            <person name="Meher P.K."/>
            <person name="Koringa P.G."/>
            <person name="Iquebal M.A."/>
            <person name="Das S.P."/>
            <person name="Bit A."/>
            <person name="Patnaik S."/>
            <person name="Patel N."/>
            <person name="Shah T.M."/>
            <person name="Hinsu A."/>
            <person name="Jena J.K."/>
        </authorList>
    </citation>
    <scope>NUCLEOTIDE SEQUENCE</scope>
    <source>
        <strain evidence="6">CIFAMagur01</strain>
        <tissue evidence="6">Testis</tissue>
    </source>
</reference>
<evidence type="ECO:0000256" key="2">
    <source>
        <dbReference type="ARBA" id="ARBA00022692"/>
    </source>
</evidence>
<gene>
    <name evidence="6" type="ORF">DAT39_001587</name>
</gene>
<dbReference type="AlphaFoldDB" id="A0A8J4U803"/>
<evidence type="ECO:0000256" key="3">
    <source>
        <dbReference type="ARBA" id="ARBA00022989"/>
    </source>
</evidence>
<evidence type="ECO:0000313" key="6">
    <source>
        <dbReference type="EMBL" id="KAF5908620.1"/>
    </source>
</evidence>
<proteinExistence type="predicted"/>
<dbReference type="SUPFAM" id="SSF103473">
    <property type="entry name" value="MFS general substrate transporter"/>
    <property type="match status" value="1"/>
</dbReference>